<organism evidence="12 13">
    <name type="scientific">Letharia lupina</name>
    <dbReference type="NCBI Taxonomy" id="560253"/>
    <lineage>
        <taxon>Eukaryota</taxon>
        <taxon>Fungi</taxon>
        <taxon>Dikarya</taxon>
        <taxon>Ascomycota</taxon>
        <taxon>Pezizomycotina</taxon>
        <taxon>Lecanoromycetes</taxon>
        <taxon>OSLEUM clade</taxon>
        <taxon>Lecanoromycetidae</taxon>
        <taxon>Lecanorales</taxon>
        <taxon>Lecanorineae</taxon>
        <taxon>Parmeliaceae</taxon>
        <taxon>Letharia</taxon>
    </lineage>
</organism>
<dbReference type="RefSeq" id="XP_037153880.1">
    <property type="nucleotide sequence ID" value="XM_037301063.1"/>
</dbReference>
<dbReference type="SUPFAM" id="SSF52540">
    <property type="entry name" value="P-loop containing nucleoside triphosphate hydrolases"/>
    <property type="match status" value="1"/>
</dbReference>
<comment type="similarity">
    <text evidence="2">Belongs to the SRP receptor beta subunit family.</text>
</comment>
<comment type="caution">
    <text evidence="12">The sequence shown here is derived from an EMBL/GenBank/DDBJ whole genome shotgun (WGS) entry which is preliminary data.</text>
</comment>
<evidence type="ECO:0000256" key="6">
    <source>
        <dbReference type="ARBA" id="ARBA00022824"/>
    </source>
</evidence>
<dbReference type="Pfam" id="PF09439">
    <property type="entry name" value="SRPRB"/>
    <property type="match status" value="1"/>
</dbReference>
<dbReference type="Proteomes" id="UP000593566">
    <property type="component" value="Unassembled WGS sequence"/>
</dbReference>
<keyword evidence="10" id="KW-0675">Receptor</keyword>
<evidence type="ECO:0000256" key="7">
    <source>
        <dbReference type="ARBA" id="ARBA00022989"/>
    </source>
</evidence>
<evidence type="ECO:0000256" key="4">
    <source>
        <dbReference type="ARBA" id="ARBA00022692"/>
    </source>
</evidence>
<dbReference type="Gene3D" id="3.40.50.300">
    <property type="entry name" value="P-loop containing nucleotide triphosphate hydrolases"/>
    <property type="match status" value="1"/>
</dbReference>
<comment type="subcellular location">
    <subcellularLocation>
        <location evidence="1">Endoplasmic reticulum membrane</location>
        <topology evidence="1">Single-pass membrane protein</topology>
    </subcellularLocation>
</comment>
<dbReference type="GO" id="GO:0005525">
    <property type="term" value="F:GTP binding"/>
    <property type="evidence" value="ECO:0007669"/>
    <property type="project" value="UniProtKB-KW"/>
</dbReference>
<dbReference type="PRINTS" id="PR00449">
    <property type="entry name" value="RASTRNSFRMNG"/>
</dbReference>
<keyword evidence="7 11" id="KW-1133">Transmembrane helix</keyword>
<evidence type="ECO:0000256" key="9">
    <source>
        <dbReference type="ARBA" id="ARBA00023136"/>
    </source>
</evidence>
<proteinExistence type="inferred from homology"/>
<gene>
    <name evidence="12" type="ORF">HO133_010208</name>
</gene>
<reference evidence="12 13" key="1">
    <citation type="journal article" date="2020" name="Genomics">
        <title>Complete, high-quality genomes from long-read metagenomic sequencing of two wolf lichen thalli reveals enigmatic genome architecture.</title>
        <authorList>
            <person name="McKenzie S.K."/>
            <person name="Walston R.F."/>
            <person name="Allen J.L."/>
        </authorList>
    </citation>
    <scope>NUCLEOTIDE SEQUENCE [LARGE SCALE GENOMIC DNA]</scope>
    <source>
        <strain evidence="12">WasteWater1</strain>
    </source>
</reference>
<name>A0A8H6CK47_9LECA</name>
<dbReference type="CDD" id="cd04105">
    <property type="entry name" value="SR_beta"/>
    <property type="match status" value="1"/>
</dbReference>
<dbReference type="GeneID" id="59338600"/>
<keyword evidence="6" id="KW-0256">Endoplasmic reticulum</keyword>
<feature type="transmembrane region" description="Helical" evidence="11">
    <location>
        <begin position="20"/>
        <end position="40"/>
    </location>
</feature>
<protein>
    <recommendedName>
        <fullName evidence="3">Signal recognition particle receptor subunit beta</fullName>
    </recommendedName>
</protein>
<keyword evidence="4 11" id="KW-0812">Transmembrane</keyword>
<dbReference type="EMBL" id="JACCJB010000008">
    <property type="protein sequence ID" value="KAF6225013.1"/>
    <property type="molecule type" value="Genomic_DNA"/>
</dbReference>
<dbReference type="InterPro" id="IPR019009">
    <property type="entry name" value="SRP_receptor_beta_su"/>
</dbReference>
<evidence type="ECO:0000256" key="3">
    <source>
        <dbReference type="ARBA" id="ARBA00020256"/>
    </source>
</evidence>
<evidence type="ECO:0000256" key="1">
    <source>
        <dbReference type="ARBA" id="ARBA00004389"/>
    </source>
</evidence>
<evidence type="ECO:0000256" key="2">
    <source>
        <dbReference type="ARBA" id="ARBA00005619"/>
    </source>
</evidence>
<sequence>MPWTDSQSWPSSLMGPTPLAIGVAILLVLSVPLFLHLVIYRSTSSTTLPSFLLVGPSGAGKTALLTLFERGQHVETRTSQVPISVEVSLPVSTNAASLKYRSVNDPSNQVHKKFLLADTPGHGKLRHYAFDGVIKPQNLKGIIFMVDAADISMGNSGSGNEALRQAAEYLHDILLLLQKRSTSSKTSKAPKELPVLIAANKLDLFTALPAPLVRTALESEISNVRSSKTKGLLDSGIGMNDLDIGEEKEWLGDGGDGKFEFSQMDEVNVAVSVAGGNVLGADGQDDHSNTSPAPQRQNSMFPNILCLILHLPLLILAYPPGPRYTTSPISAIARSIDPPHSAIHAPTGDTLNRTACFCASRTWAMDQTYGFYYMIRYYNAHLDHTYILEPACQSSISINVQDEYDPNDKPTLQNECLRSRFHDPVEYCTGKDTDENTFCYTLAGGPDYDTWRFNGQHRTGLPLEPEVNYSSDVVEEVCEESCKESVGGMEMLSGDALEVLEGYYNLVGERLESSVVFYPSIPDMCKGCK</sequence>
<evidence type="ECO:0000256" key="8">
    <source>
        <dbReference type="ARBA" id="ARBA00023134"/>
    </source>
</evidence>
<dbReference type="InterPro" id="IPR027417">
    <property type="entry name" value="P-loop_NTPase"/>
</dbReference>
<evidence type="ECO:0000313" key="12">
    <source>
        <dbReference type="EMBL" id="KAF6225013.1"/>
    </source>
</evidence>
<evidence type="ECO:0000256" key="5">
    <source>
        <dbReference type="ARBA" id="ARBA00022741"/>
    </source>
</evidence>
<keyword evidence="13" id="KW-1185">Reference proteome</keyword>
<keyword evidence="5" id="KW-0547">Nucleotide-binding</keyword>
<dbReference type="AlphaFoldDB" id="A0A8H6CK47"/>
<evidence type="ECO:0000256" key="10">
    <source>
        <dbReference type="ARBA" id="ARBA00023170"/>
    </source>
</evidence>
<keyword evidence="9 11" id="KW-0472">Membrane</keyword>
<keyword evidence="8" id="KW-0342">GTP-binding</keyword>
<dbReference type="GO" id="GO:0005789">
    <property type="term" value="C:endoplasmic reticulum membrane"/>
    <property type="evidence" value="ECO:0007669"/>
    <property type="project" value="UniProtKB-SubCell"/>
</dbReference>
<evidence type="ECO:0000256" key="11">
    <source>
        <dbReference type="SAM" id="Phobius"/>
    </source>
</evidence>
<accession>A0A8H6CK47</accession>
<evidence type="ECO:0000313" key="13">
    <source>
        <dbReference type="Proteomes" id="UP000593566"/>
    </source>
</evidence>